<dbReference type="InterPro" id="IPR007473">
    <property type="entry name" value="RlmJ"/>
</dbReference>
<evidence type="ECO:0000313" key="1">
    <source>
        <dbReference type="EMBL" id="NVN32337.1"/>
    </source>
</evidence>
<comment type="caution">
    <text evidence="1">The sequence shown here is derived from an EMBL/GenBank/DDBJ whole genome shotgun (WGS) entry which is preliminary data.</text>
</comment>
<protein>
    <submittedName>
        <fullName evidence="1">23S rRNA (Adenine(2030)-N(6))-methyltransferase RlmJ</fullName>
    </submittedName>
</protein>
<dbReference type="AlphaFoldDB" id="A0A850P2R4"/>
<keyword evidence="1" id="KW-0808">Transferase</keyword>
<feature type="non-terminal residue" evidence="1">
    <location>
        <position position="227"/>
    </location>
</feature>
<dbReference type="Proteomes" id="UP000565205">
    <property type="component" value="Unassembled WGS sequence"/>
</dbReference>
<dbReference type="GO" id="GO:0036307">
    <property type="term" value="F:23S rRNA (adenine(2030)-N(6))-methyltransferase activity"/>
    <property type="evidence" value="ECO:0007669"/>
    <property type="project" value="TreeGrafter"/>
</dbReference>
<reference evidence="1 2" key="1">
    <citation type="submission" date="2020-06" db="EMBL/GenBank/DDBJ databases">
        <title>Description of novel acetic acid bacteria.</title>
        <authorList>
            <person name="Sombolestani A."/>
        </authorList>
    </citation>
    <scope>NUCLEOTIDE SEQUENCE [LARGE SCALE GENOMIC DNA]</scope>
    <source>
        <strain evidence="1 2">LMG 26838</strain>
    </source>
</reference>
<sequence length="227" mass="25020">MNYRHAFHAGNFADCMKHALLVWLLTALQRKPGPLQVLDTHAGTGMTDLSGAEARRTGEWREGIGRVDDREPALYAYREAIAAAQGHFGAEFHVGPEHYPGSPALVRALLRPQDRLVACELHEDDHASLRRLFAGDAQVSVHRRDGYGALASFLPPASRRGLTLIDPPFEQPDEFDRLVAAASVARRRFATGVLALWYPIKGRAPSRRLHDLLVQAAPNGLGLRDVV</sequence>
<dbReference type="EMBL" id="JABXXQ010000785">
    <property type="protein sequence ID" value="NVN32337.1"/>
    <property type="molecule type" value="Genomic_DNA"/>
</dbReference>
<dbReference type="Gene3D" id="3.40.50.150">
    <property type="entry name" value="Vaccinia Virus protein VP39"/>
    <property type="match status" value="1"/>
</dbReference>
<dbReference type="PANTHER" id="PTHR37426">
    <property type="entry name" value="RIBOSOMAL RNA LARGE SUBUNIT METHYLTRANSFERASE J"/>
    <property type="match status" value="1"/>
</dbReference>
<proteinExistence type="inferred from homology"/>
<dbReference type="PANTHER" id="PTHR37426:SF1">
    <property type="entry name" value="RIBOSOMAL RNA LARGE SUBUNIT METHYLTRANSFERASE J"/>
    <property type="match status" value="1"/>
</dbReference>
<dbReference type="GO" id="GO:0070475">
    <property type="term" value="P:rRNA base methylation"/>
    <property type="evidence" value="ECO:0007669"/>
    <property type="project" value="InterPro"/>
</dbReference>
<keyword evidence="1" id="KW-0489">Methyltransferase</keyword>
<gene>
    <name evidence="1" type="ORF">HUK83_18590</name>
</gene>
<dbReference type="InterPro" id="IPR029063">
    <property type="entry name" value="SAM-dependent_MTases_sf"/>
</dbReference>
<organism evidence="1 2">
    <name type="scientific">Endobacter medicaginis</name>
    <dbReference type="NCBI Taxonomy" id="1181271"/>
    <lineage>
        <taxon>Bacteria</taxon>
        <taxon>Pseudomonadati</taxon>
        <taxon>Pseudomonadota</taxon>
        <taxon>Alphaproteobacteria</taxon>
        <taxon>Acetobacterales</taxon>
        <taxon>Acetobacteraceae</taxon>
        <taxon>Endobacter</taxon>
    </lineage>
</organism>
<name>A0A850P2R4_9PROT</name>
<dbReference type="GO" id="GO:0005829">
    <property type="term" value="C:cytosol"/>
    <property type="evidence" value="ECO:0007669"/>
    <property type="project" value="TreeGrafter"/>
</dbReference>
<dbReference type="Pfam" id="PF04378">
    <property type="entry name" value="RsmJ"/>
    <property type="match status" value="1"/>
</dbReference>
<dbReference type="RefSeq" id="WP_176627138.1">
    <property type="nucleotide sequence ID" value="NZ_JABXXQ010000785.1"/>
</dbReference>
<accession>A0A850P2R4</accession>
<evidence type="ECO:0000313" key="2">
    <source>
        <dbReference type="Proteomes" id="UP000565205"/>
    </source>
</evidence>
<dbReference type="HAMAP" id="MF_00934">
    <property type="entry name" value="23SrRNA_methyltr_J"/>
    <property type="match status" value="1"/>
</dbReference>
<dbReference type="SUPFAM" id="SSF53335">
    <property type="entry name" value="S-adenosyl-L-methionine-dependent methyltransferases"/>
    <property type="match status" value="1"/>
</dbReference>